<sequence length="372" mass="40775">MSWGAVGRWLLPALLLAGMPAAQAAPYRIVGYVVDAPQAPAISPGKLDVVNFAFAQVDEAHHVFLPGTTAPANLRALVALRARQPSLRIVLSIGGWGAGHFSEAVADEAARKVFADSAMALLRQYDLDGLDIDWEYPTLPGPGISHDPADRRNFTLMLESLRQRLDAEGKQRNGRHYLLTIAAAEGEFAQGLELARIARSLDWINLMTYDFHGSLTPTTGHHAGLAPTPGAPAGARNAQAAVDEYLAAGVPADKIHLGVAFYGRRFGDVDATDDGLLQKFHSDGGFISWREIAEGPLKQKAWTRHWDAKAQAPWLWNATTHQFISYDDPQSLRAKIDYVKRKGLGGVMYWEYRQDRDEQLLDVLSQGRAPQP</sequence>
<dbReference type="GO" id="GO:0008061">
    <property type="term" value="F:chitin binding"/>
    <property type="evidence" value="ECO:0007669"/>
    <property type="project" value="InterPro"/>
</dbReference>
<keyword evidence="3 7" id="KW-0378">Hydrolase</keyword>
<name>A0A0R0B0Y6_9GAMM</name>
<evidence type="ECO:0000256" key="1">
    <source>
        <dbReference type="ARBA" id="ARBA00000822"/>
    </source>
</evidence>
<dbReference type="InterPro" id="IPR050314">
    <property type="entry name" value="Glycosyl_Hydrlase_18"/>
</dbReference>
<comment type="similarity">
    <text evidence="8">Belongs to the glycosyl hydrolase 18 family.</text>
</comment>
<dbReference type="PANTHER" id="PTHR11177">
    <property type="entry name" value="CHITINASE"/>
    <property type="match status" value="1"/>
</dbReference>
<keyword evidence="4" id="KW-0146">Chitin degradation</keyword>
<dbReference type="Gene3D" id="3.10.50.10">
    <property type="match status" value="1"/>
</dbReference>
<dbReference type="EMBL" id="LLXU01000050">
    <property type="protein sequence ID" value="KRG46872.1"/>
    <property type="molecule type" value="Genomic_DNA"/>
</dbReference>
<dbReference type="SMART" id="SM00636">
    <property type="entry name" value="Glyco_18"/>
    <property type="match status" value="1"/>
</dbReference>
<evidence type="ECO:0000256" key="6">
    <source>
        <dbReference type="ARBA" id="ARBA00023326"/>
    </source>
</evidence>
<feature type="chain" id="PRO_5006391638" description="chitinase" evidence="9">
    <location>
        <begin position="25"/>
        <end position="372"/>
    </location>
</feature>
<dbReference type="STRING" id="676599.ARC20_04150"/>
<dbReference type="InterPro" id="IPR001579">
    <property type="entry name" value="Glyco_hydro_18_chit_AS"/>
</dbReference>
<dbReference type="OrthoDB" id="276604at2"/>
<keyword evidence="6" id="KW-0624">Polysaccharide degradation</keyword>
<protein>
    <recommendedName>
        <fullName evidence="2">chitinase</fullName>
        <ecNumber evidence="2">3.2.1.14</ecNumber>
    </recommendedName>
</protein>
<feature type="domain" description="GH18" evidence="10">
    <location>
        <begin position="27"/>
        <end position="371"/>
    </location>
</feature>
<dbReference type="Pfam" id="PF00704">
    <property type="entry name" value="Glyco_hydro_18"/>
    <property type="match status" value="1"/>
</dbReference>
<dbReference type="PANTHER" id="PTHR11177:SF317">
    <property type="entry name" value="CHITINASE 12-RELATED"/>
    <property type="match status" value="1"/>
</dbReference>
<dbReference type="PROSITE" id="PS51910">
    <property type="entry name" value="GH18_2"/>
    <property type="match status" value="1"/>
</dbReference>
<evidence type="ECO:0000256" key="4">
    <source>
        <dbReference type="ARBA" id="ARBA00023024"/>
    </source>
</evidence>
<evidence type="ECO:0000256" key="7">
    <source>
        <dbReference type="RuleBase" id="RU000489"/>
    </source>
</evidence>
<dbReference type="InterPro" id="IPR011583">
    <property type="entry name" value="Chitinase_II/V-like_cat"/>
</dbReference>
<dbReference type="InterPro" id="IPR017853">
    <property type="entry name" value="GH"/>
</dbReference>
<evidence type="ECO:0000256" key="3">
    <source>
        <dbReference type="ARBA" id="ARBA00022801"/>
    </source>
</evidence>
<dbReference type="GO" id="GO:0000272">
    <property type="term" value="P:polysaccharide catabolic process"/>
    <property type="evidence" value="ECO:0007669"/>
    <property type="project" value="UniProtKB-KW"/>
</dbReference>
<dbReference type="AlphaFoldDB" id="A0A0R0B0Y6"/>
<comment type="caution">
    <text evidence="11">The sequence shown here is derived from an EMBL/GenBank/DDBJ whole genome shotgun (WGS) entry which is preliminary data.</text>
</comment>
<evidence type="ECO:0000313" key="11">
    <source>
        <dbReference type="EMBL" id="KRG46872.1"/>
    </source>
</evidence>
<gene>
    <name evidence="11" type="ORF">ARC20_04150</name>
</gene>
<evidence type="ECO:0000256" key="5">
    <source>
        <dbReference type="ARBA" id="ARBA00023295"/>
    </source>
</evidence>
<dbReference type="InterPro" id="IPR029070">
    <property type="entry name" value="Chitinase_insertion_sf"/>
</dbReference>
<dbReference type="PROSITE" id="PS01095">
    <property type="entry name" value="GH18_1"/>
    <property type="match status" value="1"/>
</dbReference>
<evidence type="ECO:0000256" key="9">
    <source>
        <dbReference type="SAM" id="SignalP"/>
    </source>
</evidence>
<comment type="catalytic activity">
    <reaction evidence="1">
        <text>Random endo-hydrolysis of N-acetyl-beta-D-glucosaminide (1-&gt;4)-beta-linkages in chitin and chitodextrins.</text>
        <dbReference type="EC" id="3.2.1.14"/>
    </reaction>
</comment>
<dbReference type="SUPFAM" id="SSF51445">
    <property type="entry name" value="(Trans)glycosidases"/>
    <property type="match status" value="1"/>
</dbReference>
<evidence type="ECO:0000259" key="10">
    <source>
        <dbReference type="PROSITE" id="PS51910"/>
    </source>
</evidence>
<dbReference type="Proteomes" id="UP000051802">
    <property type="component" value="Unassembled WGS sequence"/>
</dbReference>
<evidence type="ECO:0000256" key="8">
    <source>
        <dbReference type="RuleBase" id="RU004453"/>
    </source>
</evidence>
<dbReference type="CDD" id="cd06548">
    <property type="entry name" value="GH18_chitinase"/>
    <property type="match status" value="1"/>
</dbReference>
<dbReference type="SUPFAM" id="SSF54556">
    <property type="entry name" value="Chitinase insertion domain"/>
    <property type="match status" value="1"/>
</dbReference>
<keyword evidence="9" id="KW-0732">Signal</keyword>
<dbReference type="InterPro" id="IPR001223">
    <property type="entry name" value="Glyco_hydro18_cat"/>
</dbReference>
<organism evidence="11 12">
    <name type="scientific">Stenotrophomonas panacihumi</name>
    <dbReference type="NCBI Taxonomy" id="676599"/>
    <lineage>
        <taxon>Bacteria</taxon>
        <taxon>Pseudomonadati</taxon>
        <taxon>Pseudomonadota</taxon>
        <taxon>Gammaproteobacteria</taxon>
        <taxon>Lysobacterales</taxon>
        <taxon>Lysobacteraceae</taxon>
        <taxon>Stenotrophomonas</taxon>
    </lineage>
</organism>
<keyword evidence="12" id="KW-1185">Reference proteome</keyword>
<reference evidence="11 12" key="1">
    <citation type="submission" date="2015-10" db="EMBL/GenBank/DDBJ databases">
        <title>Genome sequencing and analysis of members of genus Stenotrophomonas.</title>
        <authorList>
            <person name="Patil P.P."/>
            <person name="Midha S."/>
            <person name="Patil P.B."/>
        </authorList>
    </citation>
    <scope>NUCLEOTIDE SEQUENCE [LARGE SCALE GENOMIC DNA]</scope>
    <source>
        <strain evidence="11 12">JCM 16536</strain>
    </source>
</reference>
<dbReference type="RefSeq" id="WP_057643970.1">
    <property type="nucleotide sequence ID" value="NZ_LLXU01000050.1"/>
</dbReference>
<accession>A0A0R0B0Y6</accession>
<dbReference type="Gene3D" id="3.20.20.80">
    <property type="entry name" value="Glycosidases"/>
    <property type="match status" value="1"/>
</dbReference>
<evidence type="ECO:0000256" key="2">
    <source>
        <dbReference type="ARBA" id="ARBA00012729"/>
    </source>
</evidence>
<dbReference type="EC" id="3.2.1.14" evidence="2"/>
<proteinExistence type="inferred from homology"/>
<dbReference type="GO" id="GO:0008843">
    <property type="term" value="F:endochitinase activity"/>
    <property type="evidence" value="ECO:0007669"/>
    <property type="project" value="UniProtKB-EC"/>
</dbReference>
<dbReference type="GO" id="GO:0006032">
    <property type="term" value="P:chitin catabolic process"/>
    <property type="evidence" value="ECO:0007669"/>
    <property type="project" value="UniProtKB-KW"/>
</dbReference>
<evidence type="ECO:0000313" key="12">
    <source>
        <dbReference type="Proteomes" id="UP000051802"/>
    </source>
</evidence>
<keyword evidence="5 7" id="KW-0326">Glycosidase</keyword>
<keyword evidence="6" id="KW-0119">Carbohydrate metabolism</keyword>
<feature type="signal peptide" evidence="9">
    <location>
        <begin position="1"/>
        <end position="24"/>
    </location>
</feature>